<evidence type="ECO:0000313" key="7">
    <source>
        <dbReference type="Proteomes" id="UP001210865"/>
    </source>
</evidence>
<sequence length="443" mass="46080">MATTLGLTLPDRATAPFCPSEVEGSVAIPAGTPLSARIARFVGPGLLVAVGYMDPGNWATDIAAGSGYGFDLLFVVVAASLAAILLQSLALRLGMASGLDLAQACRRRYGRVPNLALWAMAEIAILATDVAEVLGGALAIKLLLGIPLWAGILLTAFDMLLVVGLKGRGFRQVEAIVAGLVATIALCFLIELIIVPPDPHAVAVGLIPDLGRLGQPGALAVAIGIIGATVMPHNLYLHSSIVQTRDVPDEPRAKRAAIRLANWDSGLSLLLAMLVNAAILALAAGAFHATGHGQVAEIDDAYRLLSPITGAKAAALFFGIALFASGQSSTFTGTIAGQVVLEGFLHLKIPCWQRRVITRTLAIIPALIGVAMFGDHGVGPMLVLSQIILSLQLPFAIWPLIRAAGDGEIMGDFAAGRLARSTAWLLFAIISAANLWLLVSLFA</sequence>
<dbReference type="PANTHER" id="PTHR11706:SF101">
    <property type="entry name" value="MANGANESE TRANSPORTER SMF1"/>
    <property type="match status" value="1"/>
</dbReference>
<feature type="transmembrane region" description="Helical" evidence="5">
    <location>
        <begin position="422"/>
        <end position="442"/>
    </location>
</feature>
<dbReference type="NCBIfam" id="NF001923">
    <property type="entry name" value="PRK00701.1"/>
    <property type="match status" value="1"/>
</dbReference>
<dbReference type="HAMAP" id="MF_00221">
    <property type="entry name" value="NRAMP"/>
    <property type="match status" value="1"/>
</dbReference>
<keyword evidence="5" id="KW-0813">Transport</keyword>
<feature type="transmembrane region" description="Helical" evidence="5">
    <location>
        <begin position="72"/>
        <end position="94"/>
    </location>
</feature>
<keyword evidence="5" id="KW-1003">Cell membrane</keyword>
<dbReference type="InterPro" id="IPR001046">
    <property type="entry name" value="NRAMP_fam"/>
</dbReference>
<keyword evidence="3 5" id="KW-1133">Transmembrane helix</keyword>
<organism evidence="6 7">
    <name type="scientific">Sphingomonas abietis</name>
    <dbReference type="NCBI Taxonomy" id="3012344"/>
    <lineage>
        <taxon>Bacteria</taxon>
        <taxon>Pseudomonadati</taxon>
        <taxon>Pseudomonadota</taxon>
        <taxon>Alphaproteobacteria</taxon>
        <taxon>Sphingomonadales</taxon>
        <taxon>Sphingomonadaceae</taxon>
        <taxon>Sphingomonas</taxon>
    </lineage>
</organism>
<dbReference type="NCBIfam" id="NF037982">
    <property type="entry name" value="Nramp_1"/>
    <property type="match status" value="1"/>
</dbReference>
<comment type="subcellular location">
    <subcellularLocation>
        <location evidence="5">Cell membrane</location>
        <topology evidence="5">Multi-pass membrane protein</topology>
    </subcellularLocation>
    <subcellularLocation>
        <location evidence="1">Membrane</location>
        <topology evidence="1">Multi-pass membrane protein</topology>
    </subcellularLocation>
</comment>
<keyword evidence="5" id="KW-0769">Symport</keyword>
<feature type="transmembrane region" description="Helical" evidence="5">
    <location>
        <begin position="146"/>
        <end position="165"/>
    </location>
</feature>
<accession>A0ABY7NJH5</accession>
<keyword evidence="4 5" id="KW-0472">Membrane</keyword>
<evidence type="ECO:0000256" key="1">
    <source>
        <dbReference type="ARBA" id="ARBA00004141"/>
    </source>
</evidence>
<dbReference type="PANTHER" id="PTHR11706">
    <property type="entry name" value="SOLUTE CARRIER PROTEIN FAMILY 11 MEMBER"/>
    <property type="match status" value="1"/>
</dbReference>
<dbReference type="NCBIfam" id="TIGR01197">
    <property type="entry name" value="nramp"/>
    <property type="match status" value="1"/>
</dbReference>
<dbReference type="PRINTS" id="PR00447">
    <property type="entry name" value="NATRESASSCMP"/>
</dbReference>
<feature type="transmembrane region" description="Helical" evidence="5">
    <location>
        <begin position="269"/>
        <end position="289"/>
    </location>
</feature>
<proteinExistence type="inferred from homology"/>
<feature type="transmembrane region" description="Helical" evidence="5">
    <location>
        <begin position="356"/>
        <end position="374"/>
    </location>
</feature>
<feature type="transmembrane region" description="Helical" evidence="5">
    <location>
        <begin position="380"/>
        <end position="401"/>
    </location>
</feature>
<dbReference type="RefSeq" id="WP_270076317.1">
    <property type="nucleotide sequence ID" value="NZ_CP115174.1"/>
</dbReference>
<feature type="transmembrane region" description="Helical" evidence="5">
    <location>
        <begin position="177"/>
        <end position="197"/>
    </location>
</feature>
<keyword evidence="7" id="KW-1185">Reference proteome</keyword>
<reference evidence="6 7" key="1">
    <citation type="submission" date="2022-12" db="EMBL/GenBank/DDBJ databases">
        <title>Sphingomonas abieness sp. nov., an endophytic bacterium isolated from Abies koreana.</title>
        <authorList>
            <person name="Jiang L."/>
            <person name="Lee J."/>
        </authorList>
    </citation>
    <scope>NUCLEOTIDE SEQUENCE [LARGE SCALE GENOMIC DNA]</scope>
    <source>
        <strain evidence="7">PAMB 00755</strain>
    </source>
</reference>
<feature type="transmembrane region" description="Helical" evidence="5">
    <location>
        <begin position="301"/>
        <end position="324"/>
    </location>
</feature>
<name>A0ABY7NJH5_9SPHN</name>
<evidence type="ECO:0000313" key="6">
    <source>
        <dbReference type="EMBL" id="WBO21669.1"/>
    </source>
</evidence>
<dbReference type="EMBL" id="CP115174">
    <property type="protein sequence ID" value="WBO21669.1"/>
    <property type="molecule type" value="Genomic_DNA"/>
</dbReference>
<comment type="function">
    <text evidence="5">H(+)-stimulated, divalent metal cation uptake system.</text>
</comment>
<evidence type="ECO:0000256" key="2">
    <source>
        <dbReference type="ARBA" id="ARBA00022692"/>
    </source>
</evidence>
<comment type="similarity">
    <text evidence="5">Belongs to the NRAMP family.</text>
</comment>
<keyword evidence="2 5" id="KW-0812">Transmembrane</keyword>
<keyword evidence="5" id="KW-0406">Ion transport</keyword>
<evidence type="ECO:0000256" key="4">
    <source>
        <dbReference type="ARBA" id="ARBA00023136"/>
    </source>
</evidence>
<protein>
    <recommendedName>
        <fullName evidence="5">Divalent metal cation transporter MntH</fullName>
    </recommendedName>
</protein>
<gene>
    <name evidence="5" type="primary">mntH</name>
    <name evidence="6" type="ORF">PBT88_16035</name>
</gene>
<feature type="transmembrane region" description="Helical" evidence="5">
    <location>
        <begin position="115"/>
        <end position="140"/>
    </location>
</feature>
<evidence type="ECO:0000256" key="3">
    <source>
        <dbReference type="ARBA" id="ARBA00022989"/>
    </source>
</evidence>
<dbReference type="Pfam" id="PF01566">
    <property type="entry name" value="Nramp"/>
    <property type="match status" value="1"/>
</dbReference>
<dbReference type="Proteomes" id="UP001210865">
    <property type="component" value="Chromosome"/>
</dbReference>
<feature type="transmembrane region" description="Helical" evidence="5">
    <location>
        <begin position="217"/>
        <end position="237"/>
    </location>
</feature>
<evidence type="ECO:0000256" key="5">
    <source>
        <dbReference type="HAMAP-Rule" id="MF_00221"/>
    </source>
</evidence>